<accession>A0A183SB49</accession>
<dbReference type="OrthoDB" id="6269079at2759"/>
<gene>
    <name evidence="1" type="ORF">SSLN_LOCUS1447</name>
</gene>
<dbReference type="EMBL" id="UYSU01003171">
    <property type="protein sequence ID" value="VDL87799.1"/>
    <property type="molecule type" value="Genomic_DNA"/>
</dbReference>
<proteinExistence type="predicted"/>
<keyword evidence="2" id="KW-1185">Reference proteome</keyword>
<dbReference type="WBParaSite" id="SSLN_0000150301-mRNA-1">
    <property type="protein sequence ID" value="SSLN_0000150301-mRNA-1"/>
    <property type="gene ID" value="SSLN_0000150301"/>
</dbReference>
<evidence type="ECO:0000313" key="1">
    <source>
        <dbReference type="EMBL" id="VDL87799.1"/>
    </source>
</evidence>
<reference evidence="3" key="1">
    <citation type="submission" date="2016-06" db="UniProtKB">
        <authorList>
            <consortium name="WormBaseParasite"/>
        </authorList>
    </citation>
    <scope>IDENTIFICATION</scope>
</reference>
<sequence>MAQQHQKRCNDRHTVGPEYRVVDSVLRFRPRPFIIAATEFHRPWLGQYTIVYRPSANTFVLRGPQRPTAEVVIIHYNHIKPAPCRVLTPSLSLSLVLLIPSPVAQMAEITTLNPLE</sequence>
<evidence type="ECO:0000313" key="3">
    <source>
        <dbReference type="WBParaSite" id="SSLN_0000150301-mRNA-1"/>
    </source>
</evidence>
<name>A0A183SB49_SCHSO</name>
<dbReference type="AlphaFoldDB" id="A0A183SB49"/>
<evidence type="ECO:0000313" key="2">
    <source>
        <dbReference type="Proteomes" id="UP000275846"/>
    </source>
</evidence>
<protein>
    <submittedName>
        <fullName evidence="1 3">Uncharacterized protein</fullName>
    </submittedName>
</protein>
<reference evidence="1 2" key="2">
    <citation type="submission" date="2018-11" db="EMBL/GenBank/DDBJ databases">
        <authorList>
            <consortium name="Pathogen Informatics"/>
        </authorList>
    </citation>
    <scope>NUCLEOTIDE SEQUENCE [LARGE SCALE GENOMIC DNA]</scope>
    <source>
        <strain evidence="1 2">NST_G2</strain>
    </source>
</reference>
<dbReference type="Proteomes" id="UP000275846">
    <property type="component" value="Unassembled WGS sequence"/>
</dbReference>
<organism evidence="3">
    <name type="scientific">Schistocephalus solidus</name>
    <name type="common">Tapeworm</name>
    <dbReference type="NCBI Taxonomy" id="70667"/>
    <lineage>
        <taxon>Eukaryota</taxon>
        <taxon>Metazoa</taxon>
        <taxon>Spiralia</taxon>
        <taxon>Lophotrochozoa</taxon>
        <taxon>Platyhelminthes</taxon>
        <taxon>Cestoda</taxon>
        <taxon>Eucestoda</taxon>
        <taxon>Diphyllobothriidea</taxon>
        <taxon>Diphyllobothriidae</taxon>
        <taxon>Schistocephalus</taxon>
    </lineage>
</organism>